<evidence type="ECO:0000256" key="2">
    <source>
        <dbReference type="ARBA" id="ARBA00002681"/>
    </source>
</evidence>
<comment type="pathway">
    <text evidence="3 7">Carbohydrate degradation; pentose phosphate pathway; D-ribulose 5-phosphate from D-glucose 6-phosphate (oxidative stage): step 2/3.</text>
</comment>
<dbReference type="EMBL" id="VBOR01000043">
    <property type="protein sequence ID" value="TMQ50092.1"/>
    <property type="molecule type" value="Genomic_DNA"/>
</dbReference>
<evidence type="ECO:0000259" key="9">
    <source>
        <dbReference type="Pfam" id="PF01182"/>
    </source>
</evidence>
<dbReference type="CDD" id="cd01400">
    <property type="entry name" value="6PGL"/>
    <property type="match status" value="1"/>
</dbReference>
<dbReference type="NCBIfam" id="TIGR01198">
    <property type="entry name" value="pgl"/>
    <property type="match status" value="1"/>
</dbReference>
<feature type="region of interest" description="Disordered" evidence="8">
    <location>
        <begin position="216"/>
        <end position="235"/>
    </location>
</feature>
<comment type="catalytic activity">
    <reaction evidence="1 7">
        <text>6-phospho-D-glucono-1,5-lactone + H2O = 6-phospho-D-gluconate + H(+)</text>
        <dbReference type="Rhea" id="RHEA:12556"/>
        <dbReference type="ChEBI" id="CHEBI:15377"/>
        <dbReference type="ChEBI" id="CHEBI:15378"/>
        <dbReference type="ChEBI" id="CHEBI:57955"/>
        <dbReference type="ChEBI" id="CHEBI:58759"/>
        <dbReference type="EC" id="3.1.1.31"/>
    </reaction>
</comment>
<feature type="domain" description="Glucosamine/galactosamine-6-phosphate isomerase" evidence="9">
    <location>
        <begin position="21"/>
        <end position="240"/>
    </location>
</feature>
<dbReference type="GO" id="GO:0006098">
    <property type="term" value="P:pentose-phosphate shunt"/>
    <property type="evidence" value="ECO:0007669"/>
    <property type="project" value="UniProtKB-UniPathway"/>
</dbReference>
<evidence type="ECO:0000313" key="10">
    <source>
        <dbReference type="EMBL" id="TMQ50092.1"/>
    </source>
</evidence>
<dbReference type="UniPathway" id="UPA00115">
    <property type="reaction ID" value="UER00409"/>
</dbReference>
<evidence type="ECO:0000256" key="8">
    <source>
        <dbReference type="SAM" id="MobiDB-lite"/>
    </source>
</evidence>
<comment type="function">
    <text evidence="2 7">Hydrolysis of 6-phosphogluconolactone to 6-phosphogluconate.</text>
</comment>
<evidence type="ECO:0000256" key="6">
    <source>
        <dbReference type="ARBA" id="ARBA00020337"/>
    </source>
</evidence>
<dbReference type="InterPro" id="IPR037171">
    <property type="entry name" value="NagB/RpiA_transferase-like"/>
</dbReference>
<keyword evidence="7 10" id="KW-0378">Hydrolase</keyword>
<dbReference type="Gene3D" id="3.40.50.1360">
    <property type="match status" value="1"/>
</dbReference>
<comment type="caution">
    <text evidence="10">The sequence shown here is derived from an EMBL/GenBank/DDBJ whole genome shotgun (WGS) entry which is preliminary data.</text>
</comment>
<proteinExistence type="inferred from homology"/>
<name>A0A538SFE1_UNCEI</name>
<organism evidence="10 11">
    <name type="scientific">Eiseniibacteriota bacterium</name>
    <dbReference type="NCBI Taxonomy" id="2212470"/>
    <lineage>
        <taxon>Bacteria</taxon>
        <taxon>Candidatus Eiseniibacteriota</taxon>
    </lineage>
</organism>
<dbReference type="InterPro" id="IPR039104">
    <property type="entry name" value="6PGL"/>
</dbReference>
<evidence type="ECO:0000256" key="3">
    <source>
        <dbReference type="ARBA" id="ARBA00004961"/>
    </source>
</evidence>
<dbReference type="GO" id="GO:0017057">
    <property type="term" value="F:6-phosphogluconolactonase activity"/>
    <property type="evidence" value="ECO:0007669"/>
    <property type="project" value="UniProtKB-UniRule"/>
</dbReference>
<dbReference type="GO" id="GO:0005975">
    <property type="term" value="P:carbohydrate metabolic process"/>
    <property type="evidence" value="ECO:0007669"/>
    <property type="project" value="UniProtKB-UniRule"/>
</dbReference>
<evidence type="ECO:0000256" key="7">
    <source>
        <dbReference type="RuleBase" id="RU365095"/>
    </source>
</evidence>
<accession>A0A538SFE1</accession>
<dbReference type="InterPro" id="IPR005900">
    <property type="entry name" value="6-phosphogluconolactonase_DevB"/>
</dbReference>
<protein>
    <recommendedName>
        <fullName evidence="6 7">6-phosphogluconolactonase</fullName>
        <shortName evidence="7">6PGL</shortName>
        <ecNumber evidence="5 7">3.1.1.31</ecNumber>
    </recommendedName>
</protein>
<dbReference type="PANTHER" id="PTHR11054">
    <property type="entry name" value="6-PHOSPHOGLUCONOLACTONASE"/>
    <property type="match status" value="1"/>
</dbReference>
<evidence type="ECO:0000313" key="11">
    <source>
        <dbReference type="Proteomes" id="UP000316292"/>
    </source>
</evidence>
<gene>
    <name evidence="7 10" type="primary">pgl</name>
    <name evidence="10" type="ORF">E6K71_03340</name>
</gene>
<evidence type="ECO:0000256" key="4">
    <source>
        <dbReference type="ARBA" id="ARBA00010662"/>
    </source>
</evidence>
<dbReference type="PANTHER" id="PTHR11054:SF0">
    <property type="entry name" value="6-PHOSPHOGLUCONOLACTONASE"/>
    <property type="match status" value="1"/>
</dbReference>
<evidence type="ECO:0000256" key="1">
    <source>
        <dbReference type="ARBA" id="ARBA00000832"/>
    </source>
</evidence>
<dbReference type="Pfam" id="PF01182">
    <property type="entry name" value="Glucosamine_iso"/>
    <property type="match status" value="1"/>
</dbReference>
<dbReference type="Proteomes" id="UP000316292">
    <property type="component" value="Unassembled WGS sequence"/>
</dbReference>
<sequence length="265" mass="29143">MGRALMDPRTSVRVVDGVGDVARQGAEALVSCVSGRRPEQPCRVMFSGGTTPEPMYRFLASEPTRSRIDWNSIECFLSDERPVPPEDPDSNYGLFRRSVIEPFGLMAPRTYRIRGEASDLDLSARRYEALIRSRFSVFPPDIPSFDLVYLGLGQDGHTASLFPGVEIPDDGRLVVAVWVEALHQKRVTATFRLLNAARRVMFLVAGKEKARAVKRTLAPGRGEEPTPASRVSPRDGEVIWVLDREAAANLPAAVAGAGGPERGRR</sequence>
<dbReference type="AlphaFoldDB" id="A0A538SFE1"/>
<comment type="similarity">
    <text evidence="4 7">Belongs to the glucosamine/galactosamine-6-phosphate isomerase family. 6-phosphogluconolactonase subfamily.</text>
</comment>
<dbReference type="SUPFAM" id="SSF100950">
    <property type="entry name" value="NagB/RpiA/CoA transferase-like"/>
    <property type="match status" value="1"/>
</dbReference>
<dbReference type="InterPro" id="IPR006148">
    <property type="entry name" value="Glc/Gal-6P_isomerase"/>
</dbReference>
<evidence type="ECO:0000256" key="5">
    <source>
        <dbReference type="ARBA" id="ARBA00013198"/>
    </source>
</evidence>
<dbReference type="EC" id="3.1.1.31" evidence="5 7"/>
<reference evidence="10 11" key="1">
    <citation type="journal article" date="2019" name="Nat. Microbiol.">
        <title>Mediterranean grassland soil C-N compound turnover is dependent on rainfall and depth, and is mediated by genomically divergent microorganisms.</title>
        <authorList>
            <person name="Diamond S."/>
            <person name="Andeer P.F."/>
            <person name="Li Z."/>
            <person name="Crits-Christoph A."/>
            <person name="Burstein D."/>
            <person name="Anantharaman K."/>
            <person name="Lane K.R."/>
            <person name="Thomas B.C."/>
            <person name="Pan C."/>
            <person name="Northen T.R."/>
            <person name="Banfield J.F."/>
        </authorList>
    </citation>
    <scope>NUCLEOTIDE SEQUENCE [LARGE SCALE GENOMIC DNA]</scope>
    <source>
        <strain evidence="10">WS_1</strain>
    </source>
</reference>